<evidence type="ECO:0000256" key="3">
    <source>
        <dbReference type="ARBA" id="ARBA00022833"/>
    </source>
</evidence>
<dbReference type="InterPro" id="IPR047506">
    <property type="entry name" value="UBR7-like_UBR-box"/>
</dbReference>
<feature type="region of interest" description="Disordered" evidence="5">
    <location>
        <begin position="528"/>
        <end position="553"/>
    </location>
</feature>
<name>A0AA39R8V5_9LECA</name>
<comment type="caution">
    <text evidence="7">The sequence shown here is derived from an EMBL/GenBank/DDBJ whole genome shotgun (WGS) entry which is preliminary data.</text>
</comment>
<feature type="compositionally biased region" description="Polar residues" evidence="5">
    <location>
        <begin position="52"/>
        <end position="63"/>
    </location>
</feature>
<dbReference type="GO" id="GO:0005737">
    <property type="term" value="C:cytoplasm"/>
    <property type="evidence" value="ECO:0007669"/>
    <property type="project" value="TreeGrafter"/>
</dbReference>
<organism evidence="7 8">
    <name type="scientific">Cladonia borealis</name>
    <dbReference type="NCBI Taxonomy" id="184061"/>
    <lineage>
        <taxon>Eukaryota</taxon>
        <taxon>Fungi</taxon>
        <taxon>Dikarya</taxon>
        <taxon>Ascomycota</taxon>
        <taxon>Pezizomycotina</taxon>
        <taxon>Lecanoromycetes</taxon>
        <taxon>OSLEUM clade</taxon>
        <taxon>Lecanoromycetidae</taxon>
        <taxon>Lecanorales</taxon>
        <taxon>Lecanorineae</taxon>
        <taxon>Cladoniaceae</taxon>
        <taxon>Cladonia</taxon>
    </lineage>
</organism>
<evidence type="ECO:0000313" key="8">
    <source>
        <dbReference type="Proteomes" id="UP001166286"/>
    </source>
</evidence>
<dbReference type="GO" id="GO:0061630">
    <property type="term" value="F:ubiquitin protein ligase activity"/>
    <property type="evidence" value="ECO:0007669"/>
    <property type="project" value="InterPro"/>
</dbReference>
<dbReference type="InterPro" id="IPR040204">
    <property type="entry name" value="UBR7"/>
</dbReference>
<feature type="region of interest" description="Disordered" evidence="5">
    <location>
        <begin position="35"/>
        <end position="63"/>
    </location>
</feature>
<feature type="compositionally biased region" description="Basic and acidic residues" evidence="5">
    <location>
        <begin position="339"/>
        <end position="348"/>
    </location>
</feature>
<feature type="domain" description="UBR-type" evidence="6">
    <location>
        <begin position="86"/>
        <end position="164"/>
    </location>
</feature>
<dbReference type="GO" id="GO:0008270">
    <property type="term" value="F:zinc ion binding"/>
    <property type="evidence" value="ECO:0007669"/>
    <property type="project" value="UniProtKB-KW"/>
</dbReference>
<keyword evidence="2" id="KW-0863">Zinc-finger</keyword>
<feature type="compositionally biased region" description="Acidic residues" evidence="5">
    <location>
        <begin position="256"/>
        <end position="270"/>
    </location>
</feature>
<dbReference type="EMBL" id="JAFEKC020000003">
    <property type="protein sequence ID" value="KAK0515453.1"/>
    <property type="molecule type" value="Genomic_DNA"/>
</dbReference>
<dbReference type="CDD" id="cd19677">
    <property type="entry name" value="UBR-box_UBR7"/>
    <property type="match status" value="1"/>
</dbReference>
<evidence type="ECO:0000256" key="4">
    <source>
        <dbReference type="PROSITE-ProRule" id="PRU00508"/>
    </source>
</evidence>
<feature type="compositionally biased region" description="Low complexity" evidence="5">
    <location>
        <begin position="327"/>
        <end position="338"/>
    </location>
</feature>
<proteinExistence type="predicted"/>
<dbReference type="InterPro" id="IPR003126">
    <property type="entry name" value="Znf_UBR"/>
</dbReference>
<sequence>MDLLAGSVKLFVFNQTIRRSFTFIAIMDASQEANAPANGATGPDASGPPNERISQPSQNSQTASDFIDSQLQLEADAREALPYAFDHCTQPLGPLRQNLFSCLTCNPPPESPSDPFTPAAVCYSCSIACHGEHTLVELFNRRNFTCDCGTTRLPATSPCTLRIDPATGVKGPVHSQQPAEGNTYNQNCKNRFCGCGEVYNAEEEKGTMFQCLGLAGEEAGGCGEDWWHPECVVGLGREWARERRQAKEDAIKKTEEGEDVEIEEELPPGFPDEDNFDTFICYKCVDATPWIKGYAGSKGFLAPVWKVRQDDKDIEIEHIPEAKSSDAQHQAAQAGTTQEEPKPEEPTKTETNGTSEHKTHEPSSDTPLTILRKRSADEAELNESEPSESKKPKPDPPYHNSLSTPPPASFSLFCKESFREQFCRCAECYPLLKPYPQLLEEEYSYEPPLSESGGENGESVGTGSLLDRGEAVLSNIDRVRALEGVMVYNHLKEKVTNFLTPFAERGQAVSAEDIKAYFEKLRGDEQGIRDAAASGAGGGSGQGGDDNRREQSG</sequence>
<feature type="zinc finger region" description="UBR-type" evidence="4">
    <location>
        <begin position="86"/>
        <end position="164"/>
    </location>
</feature>
<dbReference type="PROSITE" id="PS51157">
    <property type="entry name" value="ZF_UBR"/>
    <property type="match status" value="1"/>
</dbReference>
<gene>
    <name evidence="7" type="ORF">JMJ35_001487</name>
</gene>
<reference evidence="7" key="1">
    <citation type="submission" date="2023-03" db="EMBL/GenBank/DDBJ databases">
        <title>Complete genome of Cladonia borealis.</title>
        <authorList>
            <person name="Park H."/>
        </authorList>
    </citation>
    <scope>NUCLEOTIDE SEQUENCE</scope>
    <source>
        <strain evidence="7">ANT050790</strain>
    </source>
</reference>
<dbReference type="AlphaFoldDB" id="A0AA39R8V5"/>
<evidence type="ECO:0000256" key="5">
    <source>
        <dbReference type="SAM" id="MobiDB-lite"/>
    </source>
</evidence>
<dbReference type="PANTHER" id="PTHR13513">
    <property type="entry name" value="E3 UBIQUITIN-PROTEIN LIGASE UBR7"/>
    <property type="match status" value="1"/>
</dbReference>
<evidence type="ECO:0000256" key="2">
    <source>
        <dbReference type="ARBA" id="ARBA00022771"/>
    </source>
</evidence>
<evidence type="ECO:0000256" key="1">
    <source>
        <dbReference type="ARBA" id="ARBA00022723"/>
    </source>
</evidence>
<protein>
    <recommendedName>
        <fullName evidence="6">UBR-type domain-containing protein</fullName>
    </recommendedName>
</protein>
<keyword evidence="8" id="KW-1185">Reference proteome</keyword>
<dbReference type="PANTHER" id="PTHR13513:SF9">
    <property type="entry name" value="E3 UBIQUITIN-PROTEIN LIGASE UBR7-RELATED"/>
    <property type="match status" value="1"/>
</dbReference>
<evidence type="ECO:0000313" key="7">
    <source>
        <dbReference type="EMBL" id="KAK0515453.1"/>
    </source>
</evidence>
<dbReference type="SMART" id="SM00396">
    <property type="entry name" value="ZnF_UBR1"/>
    <property type="match status" value="1"/>
</dbReference>
<feature type="region of interest" description="Disordered" evidence="5">
    <location>
        <begin position="248"/>
        <end position="270"/>
    </location>
</feature>
<accession>A0AA39R8V5</accession>
<dbReference type="Pfam" id="PF02207">
    <property type="entry name" value="zf-UBR"/>
    <property type="match status" value="1"/>
</dbReference>
<keyword evidence="3" id="KW-0862">Zinc</keyword>
<keyword evidence="1" id="KW-0479">Metal-binding</keyword>
<dbReference type="Proteomes" id="UP001166286">
    <property type="component" value="Unassembled WGS sequence"/>
</dbReference>
<feature type="compositionally biased region" description="Basic and acidic residues" evidence="5">
    <location>
        <begin position="387"/>
        <end position="396"/>
    </location>
</feature>
<feature type="compositionally biased region" description="Gly residues" evidence="5">
    <location>
        <begin position="535"/>
        <end position="544"/>
    </location>
</feature>
<evidence type="ECO:0000259" key="6">
    <source>
        <dbReference type="PROSITE" id="PS51157"/>
    </source>
</evidence>
<feature type="region of interest" description="Disordered" evidence="5">
    <location>
        <begin position="319"/>
        <end position="405"/>
    </location>
</feature>